<keyword evidence="5" id="KW-0547">Nucleotide-binding</keyword>
<keyword evidence="9" id="KW-0732">Signal</keyword>
<feature type="region of interest" description="Disordered" evidence="8">
    <location>
        <begin position="137"/>
        <end position="272"/>
    </location>
</feature>
<evidence type="ECO:0000313" key="11">
    <source>
        <dbReference type="Proteomes" id="UP001189429"/>
    </source>
</evidence>
<evidence type="ECO:0000256" key="5">
    <source>
        <dbReference type="ARBA" id="ARBA00022741"/>
    </source>
</evidence>
<feature type="compositionally biased region" description="Basic and acidic residues" evidence="8">
    <location>
        <begin position="101"/>
        <end position="111"/>
    </location>
</feature>
<evidence type="ECO:0000256" key="8">
    <source>
        <dbReference type="SAM" id="MobiDB-lite"/>
    </source>
</evidence>
<evidence type="ECO:0000256" key="3">
    <source>
        <dbReference type="ARBA" id="ARBA00013061"/>
    </source>
</evidence>
<evidence type="ECO:0000256" key="1">
    <source>
        <dbReference type="ARBA" id="ARBA00001946"/>
    </source>
</evidence>
<feature type="region of interest" description="Disordered" evidence="8">
    <location>
        <begin position="100"/>
        <end position="122"/>
    </location>
</feature>
<evidence type="ECO:0000256" key="4">
    <source>
        <dbReference type="ARBA" id="ARBA00022679"/>
    </source>
</evidence>
<feature type="compositionally biased region" description="Low complexity" evidence="8">
    <location>
        <begin position="219"/>
        <end position="230"/>
    </location>
</feature>
<comment type="cofactor">
    <cofactor evidence="1">
        <name>Mg(2+)</name>
        <dbReference type="ChEBI" id="CHEBI:18420"/>
    </cofactor>
</comment>
<organism evidence="10 11">
    <name type="scientific">Prorocentrum cordatum</name>
    <dbReference type="NCBI Taxonomy" id="2364126"/>
    <lineage>
        <taxon>Eukaryota</taxon>
        <taxon>Sar</taxon>
        <taxon>Alveolata</taxon>
        <taxon>Dinophyceae</taxon>
        <taxon>Prorocentrales</taxon>
        <taxon>Prorocentraceae</taxon>
        <taxon>Prorocentrum</taxon>
    </lineage>
</organism>
<comment type="caution">
    <text evidence="10">The sequence shown here is derived from an EMBL/GenBank/DDBJ whole genome shotgun (WGS) entry which is preliminary data.</text>
</comment>
<name>A0ABN9RFR0_9DINO</name>
<feature type="compositionally biased region" description="Basic and acidic residues" evidence="8">
    <location>
        <begin position="143"/>
        <end position="186"/>
    </location>
</feature>
<dbReference type="SUPFAM" id="SSF53748">
    <property type="entry name" value="Phosphoglycerate kinase"/>
    <property type="match status" value="1"/>
</dbReference>
<comment type="similarity">
    <text evidence="2">Belongs to the phosphoglycerate kinase family.</text>
</comment>
<evidence type="ECO:0000256" key="2">
    <source>
        <dbReference type="ARBA" id="ARBA00008982"/>
    </source>
</evidence>
<sequence length="360" mass="39802">MAPVPVVKLIIGSSLVFTFLKAHGHSAGKHQAEDDLNELVTKLKEQARTKSVRAILPSGGTRAVEDTFGLAEDLKAKYMRKLGLDPDGRFKGIFEDADGTAQKDTENHGEDPLEQQLHPYDGDVRARYGDADYLRVFHGRRPAPGDRNARGSAEPDHREEHLGGARRADDRNAREAAGPDHREEASLGRPSCRRSKCTWSSRARPSSLGHTPCRRSRCPRSSSARPARVSSLERPSCNNALGAAEPDHQNVHLRGTRRADERKQTVEMPVEPQSPISKKIISEAPVAQTMPVDISRVSVVPLTVVYMHCYCTGTLCRLPPVSKSCICHRRWLNGHWNVVRPALLVLYPRTAAPIEGHALE</sequence>
<reference evidence="10" key="1">
    <citation type="submission" date="2023-10" db="EMBL/GenBank/DDBJ databases">
        <authorList>
            <person name="Chen Y."/>
            <person name="Shah S."/>
            <person name="Dougan E. K."/>
            <person name="Thang M."/>
            <person name="Chan C."/>
        </authorList>
    </citation>
    <scope>NUCLEOTIDE SEQUENCE [LARGE SCALE GENOMIC DNA]</scope>
</reference>
<dbReference type="Gene3D" id="3.40.50.1260">
    <property type="entry name" value="Phosphoglycerate kinase, N-terminal domain"/>
    <property type="match status" value="1"/>
</dbReference>
<protein>
    <recommendedName>
        <fullName evidence="3">phosphoglycerate kinase</fullName>
        <ecNumber evidence="3">2.7.2.3</ecNumber>
    </recommendedName>
</protein>
<dbReference type="InterPro" id="IPR015824">
    <property type="entry name" value="Phosphoglycerate_kinase_N"/>
</dbReference>
<dbReference type="EC" id="2.7.2.3" evidence="3"/>
<gene>
    <name evidence="10" type="ORF">PCOR1329_LOCUS19901</name>
</gene>
<evidence type="ECO:0000256" key="6">
    <source>
        <dbReference type="ARBA" id="ARBA00022777"/>
    </source>
</evidence>
<evidence type="ECO:0000256" key="9">
    <source>
        <dbReference type="SAM" id="SignalP"/>
    </source>
</evidence>
<feature type="signal peptide" evidence="9">
    <location>
        <begin position="1"/>
        <end position="24"/>
    </location>
</feature>
<evidence type="ECO:0000256" key="7">
    <source>
        <dbReference type="ARBA" id="ARBA00022840"/>
    </source>
</evidence>
<keyword evidence="7" id="KW-0067">ATP-binding</keyword>
<evidence type="ECO:0000313" key="10">
    <source>
        <dbReference type="EMBL" id="CAK0817248.1"/>
    </source>
</evidence>
<proteinExistence type="inferred from homology"/>
<feature type="chain" id="PRO_5046930923" description="phosphoglycerate kinase" evidence="9">
    <location>
        <begin position="25"/>
        <end position="360"/>
    </location>
</feature>
<dbReference type="InterPro" id="IPR036043">
    <property type="entry name" value="Phosphoglycerate_kinase_sf"/>
</dbReference>
<keyword evidence="11" id="KW-1185">Reference proteome</keyword>
<keyword evidence="6" id="KW-0418">Kinase</keyword>
<dbReference type="Proteomes" id="UP001189429">
    <property type="component" value="Unassembled WGS sequence"/>
</dbReference>
<dbReference type="EMBL" id="CAUYUJ010006401">
    <property type="protein sequence ID" value="CAK0817248.1"/>
    <property type="molecule type" value="Genomic_DNA"/>
</dbReference>
<accession>A0ABN9RFR0</accession>
<keyword evidence="4" id="KW-0808">Transferase</keyword>